<comment type="caution">
    <text evidence="3">The sequence shown here is derived from an EMBL/GenBank/DDBJ whole genome shotgun (WGS) entry which is preliminary data.</text>
</comment>
<feature type="compositionally biased region" description="Low complexity" evidence="1">
    <location>
        <begin position="155"/>
        <end position="174"/>
    </location>
</feature>
<dbReference type="AlphaFoldDB" id="A0A840AAZ2"/>
<feature type="compositionally biased region" description="Gly residues" evidence="1">
    <location>
        <begin position="123"/>
        <end position="139"/>
    </location>
</feature>
<dbReference type="EMBL" id="JACIDJ010000001">
    <property type="protein sequence ID" value="MBB3897434.1"/>
    <property type="molecule type" value="Genomic_DNA"/>
</dbReference>
<evidence type="ECO:0008006" key="5">
    <source>
        <dbReference type="Google" id="ProtNLM"/>
    </source>
</evidence>
<reference evidence="3 4" key="1">
    <citation type="submission" date="2020-08" db="EMBL/GenBank/DDBJ databases">
        <title>Genomic Encyclopedia of Type Strains, Phase IV (KMG-IV): sequencing the most valuable type-strain genomes for metagenomic binning, comparative biology and taxonomic classification.</title>
        <authorList>
            <person name="Goeker M."/>
        </authorList>
    </citation>
    <scope>NUCLEOTIDE SEQUENCE [LARGE SCALE GENOMIC DNA]</scope>
    <source>
        <strain evidence="3 4">DSM 19979</strain>
    </source>
</reference>
<feature type="compositionally biased region" description="Gly residues" evidence="1">
    <location>
        <begin position="80"/>
        <end position="112"/>
    </location>
</feature>
<feature type="region of interest" description="Disordered" evidence="1">
    <location>
        <begin position="32"/>
        <end position="141"/>
    </location>
</feature>
<organism evidence="3 4">
    <name type="scientific">Roseococcus suduntuyensis</name>
    <dbReference type="NCBI Taxonomy" id="455361"/>
    <lineage>
        <taxon>Bacteria</taxon>
        <taxon>Pseudomonadati</taxon>
        <taxon>Pseudomonadota</taxon>
        <taxon>Alphaproteobacteria</taxon>
        <taxon>Acetobacterales</taxon>
        <taxon>Roseomonadaceae</taxon>
        <taxon>Roseococcus</taxon>
    </lineage>
</organism>
<evidence type="ECO:0000313" key="4">
    <source>
        <dbReference type="Proteomes" id="UP000553193"/>
    </source>
</evidence>
<proteinExistence type="predicted"/>
<name>A0A840AAZ2_9PROT</name>
<gene>
    <name evidence="3" type="ORF">GGQ83_000860</name>
</gene>
<evidence type="ECO:0000256" key="1">
    <source>
        <dbReference type="SAM" id="MobiDB-lite"/>
    </source>
</evidence>
<feature type="compositionally biased region" description="Low complexity" evidence="1">
    <location>
        <begin position="56"/>
        <end position="70"/>
    </location>
</feature>
<evidence type="ECO:0000256" key="2">
    <source>
        <dbReference type="SAM" id="SignalP"/>
    </source>
</evidence>
<feature type="compositionally biased region" description="Gly residues" evidence="1">
    <location>
        <begin position="41"/>
        <end position="55"/>
    </location>
</feature>
<evidence type="ECO:0000313" key="3">
    <source>
        <dbReference type="EMBL" id="MBB3897434.1"/>
    </source>
</evidence>
<protein>
    <recommendedName>
        <fullName evidence="5">Peptidase propeptide and YPEB domain-containing protein</fullName>
    </recommendedName>
</protein>
<accession>A0A840AAZ2</accession>
<dbReference type="Proteomes" id="UP000553193">
    <property type="component" value="Unassembled WGS sequence"/>
</dbReference>
<sequence>MKKHFITTTALAGVFAIGIAGAPFAQGVNPSAPGSAAGGTMAQGGTQGGTAGTQGGTTAPGAGQAGTQRGPTSPDARSGTLGGATTPGGQAGTQGGTTTPGGQTGTQGGQRGTQGDATRPGQGTQGGATQPGGQRGTQGGSLMQDQPILAQATVPGQTGAQPGQMGAQPGMTGAPQAGATGQRDPMRPGGAAPGQQATMNEEQIRGMLSARGYTDISGVERDGDHFKVSEAKRYGRDVEDLRVNARTGQVQDEARLNEDQARNLLEQRGYTEVSDVSRDGDTITAQAKRDDREMRVRIDGNTGAVMPQPASN</sequence>
<dbReference type="RefSeq" id="WP_184382351.1">
    <property type="nucleotide sequence ID" value="NZ_JACIDJ010000001.1"/>
</dbReference>
<keyword evidence="4" id="KW-1185">Reference proteome</keyword>
<keyword evidence="2" id="KW-0732">Signal</keyword>
<feature type="region of interest" description="Disordered" evidence="1">
    <location>
        <begin position="155"/>
        <end position="196"/>
    </location>
</feature>
<feature type="chain" id="PRO_5032571403" description="Peptidase propeptide and YPEB domain-containing protein" evidence="2">
    <location>
        <begin position="26"/>
        <end position="312"/>
    </location>
</feature>
<feature type="signal peptide" evidence="2">
    <location>
        <begin position="1"/>
        <end position="25"/>
    </location>
</feature>
<feature type="compositionally biased region" description="Low complexity" evidence="1">
    <location>
        <begin position="113"/>
        <end position="122"/>
    </location>
</feature>